<dbReference type="OrthoDB" id="9996127at2759"/>
<sequence length="166" mass="18805">MCKSQTRTYRCGCMSRHRLSSCRNKTGQCQGSSYDDIAINSKEMCDICLKGDVMKTLFKERSHARQDALRRGEPTVAVYERFGRARMAIQAAVPRDEPWDGKPLSRPERKWQPPRSSPLKKELHMEGEEEVKDAMNAELLARSKAAVEPTAAVSETDQEELMQVDG</sequence>
<feature type="compositionally biased region" description="Acidic residues" evidence="1">
    <location>
        <begin position="156"/>
        <end position="166"/>
    </location>
</feature>
<evidence type="ECO:0000313" key="2">
    <source>
        <dbReference type="EMBL" id="EMF15842.1"/>
    </source>
</evidence>
<keyword evidence="3" id="KW-1185">Reference proteome</keyword>
<protein>
    <submittedName>
        <fullName evidence="2">Uncharacterized protein</fullName>
    </submittedName>
</protein>
<feature type="compositionally biased region" description="Basic and acidic residues" evidence="1">
    <location>
        <begin position="94"/>
        <end position="111"/>
    </location>
</feature>
<reference evidence="2 3" key="1">
    <citation type="journal article" date="2012" name="PLoS Pathog.">
        <title>Diverse lifestyles and strategies of plant pathogenesis encoded in the genomes of eighteen Dothideomycetes fungi.</title>
        <authorList>
            <person name="Ohm R.A."/>
            <person name="Feau N."/>
            <person name="Henrissat B."/>
            <person name="Schoch C.L."/>
            <person name="Horwitz B.A."/>
            <person name="Barry K.W."/>
            <person name="Condon B.J."/>
            <person name="Copeland A.C."/>
            <person name="Dhillon B."/>
            <person name="Glaser F."/>
            <person name="Hesse C.N."/>
            <person name="Kosti I."/>
            <person name="LaButti K."/>
            <person name="Lindquist E.A."/>
            <person name="Lucas S."/>
            <person name="Salamov A.A."/>
            <person name="Bradshaw R.E."/>
            <person name="Ciuffetti L."/>
            <person name="Hamelin R.C."/>
            <person name="Kema G.H.J."/>
            <person name="Lawrence C."/>
            <person name="Scott J.A."/>
            <person name="Spatafora J.W."/>
            <person name="Turgeon B.G."/>
            <person name="de Wit P.J.G.M."/>
            <person name="Zhong S."/>
            <person name="Goodwin S.B."/>
            <person name="Grigoriev I.V."/>
        </authorList>
    </citation>
    <scope>NUCLEOTIDE SEQUENCE [LARGE SCALE GENOMIC DNA]</scope>
    <source>
        <strain evidence="2 3">SO2202</strain>
    </source>
</reference>
<feature type="region of interest" description="Disordered" evidence="1">
    <location>
        <begin position="143"/>
        <end position="166"/>
    </location>
</feature>
<gene>
    <name evidence="2" type="ORF">SEPMUDRAFT_106039</name>
</gene>
<dbReference type="Proteomes" id="UP000016931">
    <property type="component" value="Unassembled WGS sequence"/>
</dbReference>
<feature type="region of interest" description="Disordered" evidence="1">
    <location>
        <begin position="93"/>
        <end position="130"/>
    </location>
</feature>
<dbReference type="GeneID" id="27897743"/>
<dbReference type="RefSeq" id="XP_016763963.1">
    <property type="nucleotide sequence ID" value="XM_016900606.1"/>
</dbReference>
<evidence type="ECO:0000313" key="3">
    <source>
        <dbReference type="Proteomes" id="UP000016931"/>
    </source>
</evidence>
<name>M3B7K5_SPHMS</name>
<organism evidence="2 3">
    <name type="scientific">Sphaerulina musiva (strain SO2202)</name>
    <name type="common">Poplar stem canker fungus</name>
    <name type="synonym">Septoria musiva</name>
    <dbReference type="NCBI Taxonomy" id="692275"/>
    <lineage>
        <taxon>Eukaryota</taxon>
        <taxon>Fungi</taxon>
        <taxon>Dikarya</taxon>
        <taxon>Ascomycota</taxon>
        <taxon>Pezizomycotina</taxon>
        <taxon>Dothideomycetes</taxon>
        <taxon>Dothideomycetidae</taxon>
        <taxon>Mycosphaerellales</taxon>
        <taxon>Mycosphaerellaceae</taxon>
        <taxon>Sphaerulina</taxon>
    </lineage>
</organism>
<dbReference type="HOGENOM" id="CLU_1603776_0_0_1"/>
<accession>M3B7K5</accession>
<dbReference type="EMBL" id="KB456261">
    <property type="protein sequence ID" value="EMF15842.1"/>
    <property type="molecule type" value="Genomic_DNA"/>
</dbReference>
<dbReference type="AlphaFoldDB" id="M3B7K5"/>
<evidence type="ECO:0000256" key="1">
    <source>
        <dbReference type="SAM" id="MobiDB-lite"/>
    </source>
</evidence>
<proteinExistence type="predicted"/>